<dbReference type="Proteomes" id="UP000024635">
    <property type="component" value="Unassembled WGS sequence"/>
</dbReference>
<protein>
    <submittedName>
        <fullName evidence="2">Uncharacterized protein</fullName>
    </submittedName>
</protein>
<organism evidence="2 3">
    <name type="scientific">Ancylostoma ceylanicum</name>
    <dbReference type="NCBI Taxonomy" id="53326"/>
    <lineage>
        <taxon>Eukaryota</taxon>
        <taxon>Metazoa</taxon>
        <taxon>Ecdysozoa</taxon>
        <taxon>Nematoda</taxon>
        <taxon>Chromadorea</taxon>
        <taxon>Rhabditida</taxon>
        <taxon>Rhabditina</taxon>
        <taxon>Rhabditomorpha</taxon>
        <taxon>Strongyloidea</taxon>
        <taxon>Ancylostomatidae</taxon>
        <taxon>Ancylostomatinae</taxon>
        <taxon>Ancylostoma</taxon>
    </lineage>
</organism>
<evidence type="ECO:0000313" key="3">
    <source>
        <dbReference type="Proteomes" id="UP000024635"/>
    </source>
</evidence>
<dbReference type="EMBL" id="JARK01001338">
    <property type="protein sequence ID" value="EYC32904.1"/>
    <property type="molecule type" value="Genomic_DNA"/>
</dbReference>
<keyword evidence="3" id="KW-1185">Reference proteome</keyword>
<gene>
    <name evidence="2" type="primary">Acey_s0002.g501</name>
    <name evidence="2" type="ORF">Y032_0002g501</name>
</gene>
<reference evidence="3" key="1">
    <citation type="journal article" date="2015" name="Nat. Genet.">
        <title>The genome and transcriptome of the zoonotic hookworm Ancylostoma ceylanicum identify infection-specific gene families.</title>
        <authorList>
            <person name="Schwarz E.M."/>
            <person name="Hu Y."/>
            <person name="Antoshechkin I."/>
            <person name="Miller M.M."/>
            <person name="Sternberg P.W."/>
            <person name="Aroian R.V."/>
        </authorList>
    </citation>
    <scope>NUCLEOTIDE SEQUENCE</scope>
    <source>
        <strain evidence="3">HY135</strain>
    </source>
</reference>
<comment type="caution">
    <text evidence="2">The sequence shown here is derived from an EMBL/GenBank/DDBJ whole genome shotgun (WGS) entry which is preliminary data.</text>
</comment>
<accession>A0A016VZ78</accession>
<name>A0A016VZ78_9BILA</name>
<sequence length="101" mass="11661">MPGDDQPRRETHKGRLLGTHVRYFETGLSPPSLSMVPKREPSPMTKRKGWVWKAVPDQNKRQKPMCKIHCRSDLIRAQNEAVPKTAWIRKSSLRFRGAQLA</sequence>
<evidence type="ECO:0000313" key="2">
    <source>
        <dbReference type="EMBL" id="EYC32904.1"/>
    </source>
</evidence>
<proteinExistence type="predicted"/>
<evidence type="ECO:0000256" key="1">
    <source>
        <dbReference type="SAM" id="MobiDB-lite"/>
    </source>
</evidence>
<dbReference type="AlphaFoldDB" id="A0A016VZ78"/>
<feature type="region of interest" description="Disordered" evidence="1">
    <location>
        <begin position="28"/>
        <end position="48"/>
    </location>
</feature>